<protein>
    <recommendedName>
        <fullName evidence="4">Lipoprotein</fullName>
    </recommendedName>
</protein>
<accession>A0ABU2ZY31</accession>
<dbReference type="RefSeq" id="WP_311369840.1">
    <property type="nucleotide sequence ID" value="NZ_JAVRHX010000006.1"/>
</dbReference>
<dbReference type="Gene3D" id="2.160.10.10">
    <property type="entry name" value="Hexapeptide repeat proteins"/>
    <property type="match status" value="1"/>
</dbReference>
<evidence type="ECO:0008006" key="4">
    <source>
        <dbReference type="Google" id="ProtNLM"/>
    </source>
</evidence>
<evidence type="ECO:0000313" key="2">
    <source>
        <dbReference type="EMBL" id="MDT0596317.1"/>
    </source>
</evidence>
<dbReference type="SUPFAM" id="SSF51161">
    <property type="entry name" value="Trimeric LpxA-like enzymes"/>
    <property type="match status" value="1"/>
</dbReference>
<dbReference type="InterPro" id="IPR011004">
    <property type="entry name" value="Trimer_LpxA-like_sf"/>
</dbReference>
<gene>
    <name evidence="2" type="ORF">RM552_15795</name>
</gene>
<name>A0ABU2ZY31_9ALTE</name>
<proteinExistence type="predicted"/>
<reference evidence="2 3" key="1">
    <citation type="submission" date="2023-09" db="EMBL/GenBank/DDBJ databases">
        <authorList>
            <person name="Rey-Velasco X."/>
        </authorList>
    </citation>
    <scope>NUCLEOTIDE SEQUENCE [LARGE SCALE GENOMIC DNA]</scope>
    <source>
        <strain evidence="2 3">P117</strain>
    </source>
</reference>
<organism evidence="2 3">
    <name type="scientific">Glaciecola petra</name>
    <dbReference type="NCBI Taxonomy" id="3075602"/>
    <lineage>
        <taxon>Bacteria</taxon>
        <taxon>Pseudomonadati</taxon>
        <taxon>Pseudomonadota</taxon>
        <taxon>Gammaproteobacteria</taxon>
        <taxon>Alteromonadales</taxon>
        <taxon>Alteromonadaceae</taxon>
        <taxon>Glaciecola</taxon>
    </lineage>
</organism>
<feature type="signal peptide" evidence="1">
    <location>
        <begin position="1"/>
        <end position="23"/>
    </location>
</feature>
<keyword evidence="1" id="KW-0732">Signal</keyword>
<sequence length="227" mass="23811">MNNITQKPIYSLLIGAFTMALLAGCIVQVDANATSKKGIADGGNFSSVNKSLTVKSGQTIGNASSVNGSLTIGDNVQANKITSVNGRLRVGENVTATKLSSVNGKLSADEGLNVSEEVTTVNGKIQLSKNSEIGGKVATVNGTIELKNVDVGGNVETINGNINLLDNTIVDGDIVFGNKNSKNYYNGPDPILSIESGSNVKGDIILRRPVDLEIEDEDLRSKVVIEY</sequence>
<keyword evidence="3" id="KW-1185">Reference proteome</keyword>
<evidence type="ECO:0000256" key="1">
    <source>
        <dbReference type="SAM" id="SignalP"/>
    </source>
</evidence>
<evidence type="ECO:0000313" key="3">
    <source>
        <dbReference type="Proteomes" id="UP001253545"/>
    </source>
</evidence>
<feature type="chain" id="PRO_5045843293" description="Lipoprotein" evidence="1">
    <location>
        <begin position="24"/>
        <end position="227"/>
    </location>
</feature>
<dbReference type="PROSITE" id="PS51257">
    <property type="entry name" value="PROKAR_LIPOPROTEIN"/>
    <property type="match status" value="1"/>
</dbReference>
<dbReference type="EMBL" id="JAVRHX010000006">
    <property type="protein sequence ID" value="MDT0596317.1"/>
    <property type="molecule type" value="Genomic_DNA"/>
</dbReference>
<comment type="caution">
    <text evidence="2">The sequence shown here is derived from an EMBL/GenBank/DDBJ whole genome shotgun (WGS) entry which is preliminary data.</text>
</comment>
<dbReference type="Proteomes" id="UP001253545">
    <property type="component" value="Unassembled WGS sequence"/>
</dbReference>